<dbReference type="Proteomes" id="UP001596270">
    <property type="component" value="Unassembled WGS sequence"/>
</dbReference>
<name>A0ABW1TVW4_9BURK</name>
<dbReference type="InterPro" id="IPR037523">
    <property type="entry name" value="VOC_core"/>
</dbReference>
<dbReference type="InterPro" id="IPR029068">
    <property type="entry name" value="Glyas_Bleomycin-R_OHBP_Dase"/>
</dbReference>
<accession>A0ABW1TVW4</accession>
<feature type="domain" description="VOC" evidence="1">
    <location>
        <begin position="1"/>
        <end position="121"/>
    </location>
</feature>
<keyword evidence="3" id="KW-1185">Reference proteome</keyword>
<sequence>MSHVSVGTNNFPRAKAFYDAVLGTLGVGVVMEHPGAAAYGRAFPEFWLQVPHDGGKAVVGNGSHFGFLATSKAQVDAFYAKAVEMGGQGDGAPGPREHYGPQYYGAFVRDLDGHKIEAMFWDVQAT</sequence>
<dbReference type="EMBL" id="JBHSRS010000018">
    <property type="protein sequence ID" value="MFC6281779.1"/>
    <property type="molecule type" value="Genomic_DNA"/>
</dbReference>
<comment type="caution">
    <text evidence="2">The sequence shown here is derived from an EMBL/GenBank/DDBJ whole genome shotgun (WGS) entry which is preliminary data.</text>
</comment>
<dbReference type="RefSeq" id="WP_371438614.1">
    <property type="nucleotide sequence ID" value="NZ_JBHSRS010000018.1"/>
</dbReference>
<dbReference type="PANTHER" id="PTHR35006:SF4">
    <property type="entry name" value="BLR7706 PROTEIN"/>
    <property type="match status" value="1"/>
</dbReference>
<dbReference type="CDD" id="cd07262">
    <property type="entry name" value="VOC_like"/>
    <property type="match status" value="1"/>
</dbReference>
<dbReference type="PANTHER" id="PTHR35006">
    <property type="entry name" value="GLYOXALASE FAMILY PROTEIN (AFU_ORTHOLOGUE AFUA_5G14830)"/>
    <property type="match status" value="1"/>
</dbReference>
<dbReference type="InterPro" id="IPR004360">
    <property type="entry name" value="Glyas_Fos-R_dOase_dom"/>
</dbReference>
<proteinExistence type="predicted"/>
<reference evidence="3" key="1">
    <citation type="journal article" date="2019" name="Int. J. Syst. Evol. Microbiol.">
        <title>The Global Catalogue of Microorganisms (GCM) 10K type strain sequencing project: providing services to taxonomists for standard genome sequencing and annotation.</title>
        <authorList>
            <consortium name="The Broad Institute Genomics Platform"/>
            <consortium name="The Broad Institute Genome Sequencing Center for Infectious Disease"/>
            <person name="Wu L."/>
            <person name="Ma J."/>
        </authorList>
    </citation>
    <scope>NUCLEOTIDE SEQUENCE [LARGE SCALE GENOMIC DNA]</scope>
    <source>
        <strain evidence="3">CCUG 39402</strain>
    </source>
</reference>
<evidence type="ECO:0000313" key="3">
    <source>
        <dbReference type="Proteomes" id="UP001596270"/>
    </source>
</evidence>
<dbReference type="Gene3D" id="3.10.180.10">
    <property type="entry name" value="2,3-Dihydroxybiphenyl 1,2-Dioxygenase, domain 1"/>
    <property type="match status" value="1"/>
</dbReference>
<dbReference type="PROSITE" id="PS51819">
    <property type="entry name" value="VOC"/>
    <property type="match status" value="1"/>
</dbReference>
<evidence type="ECO:0000259" key="1">
    <source>
        <dbReference type="PROSITE" id="PS51819"/>
    </source>
</evidence>
<gene>
    <name evidence="2" type="ORF">ACFQND_11100</name>
</gene>
<organism evidence="2 3">
    <name type="scientific">Polaromonas aquatica</name>
    <dbReference type="NCBI Taxonomy" id="332657"/>
    <lineage>
        <taxon>Bacteria</taxon>
        <taxon>Pseudomonadati</taxon>
        <taxon>Pseudomonadota</taxon>
        <taxon>Betaproteobacteria</taxon>
        <taxon>Burkholderiales</taxon>
        <taxon>Comamonadaceae</taxon>
        <taxon>Polaromonas</taxon>
    </lineage>
</organism>
<dbReference type="Pfam" id="PF00903">
    <property type="entry name" value="Glyoxalase"/>
    <property type="match status" value="1"/>
</dbReference>
<protein>
    <submittedName>
        <fullName evidence="2">VOC family protein</fullName>
    </submittedName>
</protein>
<dbReference type="SUPFAM" id="SSF54593">
    <property type="entry name" value="Glyoxalase/Bleomycin resistance protein/Dihydroxybiphenyl dioxygenase"/>
    <property type="match status" value="1"/>
</dbReference>
<evidence type="ECO:0000313" key="2">
    <source>
        <dbReference type="EMBL" id="MFC6281779.1"/>
    </source>
</evidence>